<feature type="domain" description="RNA-binding S4" evidence="5">
    <location>
        <begin position="4"/>
        <end position="62"/>
    </location>
</feature>
<dbReference type="GO" id="GO:0000455">
    <property type="term" value="P:enzyme-directed rRNA pseudouridine synthesis"/>
    <property type="evidence" value="ECO:0007669"/>
    <property type="project" value="UniProtKB-ARBA"/>
</dbReference>
<evidence type="ECO:0000256" key="3">
    <source>
        <dbReference type="PROSITE-ProRule" id="PRU00182"/>
    </source>
</evidence>
<comment type="similarity">
    <text evidence="1 4">Belongs to the pseudouridine synthase RsuA family.</text>
</comment>
<dbReference type="InterPro" id="IPR050343">
    <property type="entry name" value="RsuA_PseudoU_synthase"/>
</dbReference>
<dbReference type="Gene3D" id="3.10.290.10">
    <property type="entry name" value="RNA-binding S4 domain"/>
    <property type="match status" value="1"/>
</dbReference>
<comment type="caution">
    <text evidence="6">The sequence shown here is derived from an EMBL/GenBank/DDBJ whole genome shotgun (WGS) entry which is preliminary data.</text>
</comment>
<dbReference type="CDD" id="cd00165">
    <property type="entry name" value="S4"/>
    <property type="match status" value="1"/>
</dbReference>
<dbReference type="NCBIfam" id="TIGR00093">
    <property type="entry name" value="pseudouridine synthase"/>
    <property type="match status" value="1"/>
</dbReference>
<dbReference type="SUPFAM" id="SSF55120">
    <property type="entry name" value="Pseudouridine synthase"/>
    <property type="match status" value="1"/>
</dbReference>
<dbReference type="InterPro" id="IPR000748">
    <property type="entry name" value="PsdUridine_synth_RsuA/RluB/E/F"/>
</dbReference>
<dbReference type="InterPro" id="IPR018496">
    <property type="entry name" value="PsdUridine_synth_RsuA/RluB_CS"/>
</dbReference>
<dbReference type="InterPro" id="IPR020094">
    <property type="entry name" value="TruA/RsuA/RluB/E/F_N"/>
</dbReference>
<evidence type="ECO:0000256" key="2">
    <source>
        <dbReference type="ARBA" id="ARBA00023235"/>
    </source>
</evidence>
<dbReference type="PROSITE" id="PS50889">
    <property type="entry name" value="S4"/>
    <property type="match status" value="1"/>
</dbReference>
<accession>A0A2N2E8V9</accession>
<name>A0A2N2E8V9_9BACT</name>
<evidence type="ECO:0000256" key="1">
    <source>
        <dbReference type="ARBA" id="ARBA00008348"/>
    </source>
</evidence>
<dbReference type="Pfam" id="PF01479">
    <property type="entry name" value="S4"/>
    <property type="match status" value="1"/>
</dbReference>
<dbReference type="InterPro" id="IPR020103">
    <property type="entry name" value="PsdUridine_synth_cat_dom_sf"/>
</dbReference>
<dbReference type="EMBL" id="PHAI01000003">
    <property type="protein sequence ID" value="PKM91157.1"/>
    <property type="molecule type" value="Genomic_DNA"/>
</dbReference>
<reference evidence="6 7" key="1">
    <citation type="journal article" date="2017" name="ISME J.">
        <title>Potential for microbial H2 and metal transformations associated with novel bacteria and archaea in deep terrestrial subsurface sediments.</title>
        <authorList>
            <person name="Hernsdorf A.W."/>
            <person name="Amano Y."/>
            <person name="Miyakawa K."/>
            <person name="Ise K."/>
            <person name="Suzuki Y."/>
            <person name="Anantharaman K."/>
            <person name="Probst A."/>
            <person name="Burstein D."/>
            <person name="Thomas B.C."/>
            <person name="Banfield J.F."/>
        </authorList>
    </citation>
    <scope>NUCLEOTIDE SEQUENCE [LARGE SCALE GENOMIC DNA]</scope>
    <source>
        <strain evidence="6">HGW-Falkowbacteria-1</strain>
    </source>
</reference>
<dbReference type="PANTHER" id="PTHR47683:SF2">
    <property type="entry name" value="RNA-BINDING S4 DOMAIN-CONTAINING PROTEIN"/>
    <property type="match status" value="1"/>
</dbReference>
<dbReference type="InterPro" id="IPR006145">
    <property type="entry name" value="PsdUridine_synth_RsuA/RluA"/>
</dbReference>
<dbReference type="SUPFAM" id="SSF55174">
    <property type="entry name" value="Alpha-L RNA-binding motif"/>
    <property type="match status" value="1"/>
</dbReference>
<sequence length="239" mass="27755">MEKINLTKLIAESSPYSRRQAEKIIRMGEVKINDRIALLGEKADKNDKIEINGKEIKFQNTKIYIKLNKPVDYVCTNRIFPGEKNIFSLLPKENNLFSIGRLDKNSHGLIVLSNDGDLTYKLTHPRFQHEKIYLVKLKENYFLKNKGLLGEILSKFKEGVDIGDRTLAKAKKIEIINDNTFRIILTEGKKRQIREMFNYFNLKVTDLKRTDFAGINLGNLKEGEWTNLNPEEIKKLKNI</sequence>
<evidence type="ECO:0000256" key="4">
    <source>
        <dbReference type="RuleBase" id="RU003887"/>
    </source>
</evidence>
<dbReference type="GO" id="GO:0120159">
    <property type="term" value="F:rRNA pseudouridine synthase activity"/>
    <property type="evidence" value="ECO:0007669"/>
    <property type="project" value="UniProtKB-ARBA"/>
</dbReference>
<evidence type="ECO:0000313" key="7">
    <source>
        <dbReference type="Proteomes" id="UP000233517"/>
    </source>
</evidence>
<keyword evidence="2 4" id="KW-0413">Isomerase</keyword>
<gene>
    <name evidence="6" type="ORF">CVU82_03850</name>
</gene>
<protein>
    <recommendedName>
        <fullName evidence="4">Pseudouridine synthase</fullName>
        <ecNumber evidence="4">5.4.99.-</ecNumber>
    </recommendedName>
</protein>
<dbReference type="Gene3D" id="3.30.70.1560">
    <property type="entry name" value="Alpha-L RNA-binding motif"/>
    <property type="match status" value="1"/>
</dbReference>
<dbReference type="GO" id="GO:0003723">
    <property type="term" value="F:RNA binding"/>
    <property type="evidence" value="ECO:0007669"/>
    <property type="project" value="UniProtKB-KW"/>
</dbReference>
<dbReference type="AlphaFoldDB" id="A0A2N2E8V9"/>
<dbReference type="InterPro" id="IPR002942">
    <property type="entry name" value="S4_RNA-bd"/>
</dbReference>
<dbReference type="Pfam" id="PF00849">
    <property type="entry name" value="PseudoU_synth_2"/>
    <property type="match status" value="1"/>
</dbReference>
<dbReference type="SMART" id="SM00363">
    <property type="entry name" value="S4"/>
    <property type="match status" value="1"/>
</dbReference>
<organism evidence="6 7">
    <name type="scientific">Candidatus Falkowbacteria bacterium HGW-Falkowbacteria-1</name>
    <dbReference type="NCBI Taxonomy" id="2013768"/>
    <lineage>
        <taxon>Bacteria</taxon>
        <taxon>Candidatus Falkowiibacteriota</taxon>
    </lineage>
</organism>
<dbReference type="Proteomes" id="UP000233517">
    <property type="component" value="Unassembled WGS sequence"/>
</dbReference>
<dbReference type="InterPro" id="IPR036986">
    <property type="entry name" value="S4_RNA-bd_sf"/>
</dbReference>
<dbReference type="Gene3D" id="3.30.70.580">
    <property type="entry name" value="Pseudouridine synthase I, catalytic domain, N-terminal subdomain"/>
    <property type="match status" value="1"/>
</dbReference>
<dbReference type="PANTHER" id="PTHR47683">
    <property type="entry name" value="PSEUDOURIDINE SYNTHASE FAMILY PROTEIN-RELATED"/>
    <property type="match status" value="1"/>
</dbReference>
<evidence type="ECO:0000259" key="5">
    <source>
        <dbReference type="SMART" id="SM00363"/>
    </source>
</evidence>
<proteinExistence type="inferred from homology"/>
<dbReference type="PROSITE" id="PS01149">
    <property type="entry name" value="PSI_RSU"/>
    <property type="match status" value="1"/>
</dbReference>
<dbReference type="InterPro" id="IPR042092">
    <property type="entry name" value="PsdUridine_s_RsuA/RluB/E/F_cat"/>
</dbReference>
<keyword evidence="3" id="KW-0694">RNA-binding</keyword>
<evidence type="ECO:0000313" key="6">
    <source>
        <dbReference type="EMBL" id="PKM91157.1"/>
    </source>
</evidence>
<dbReference type="EC" id="5.4.99.-" evidence="4"/>